<dbReference type="Proteomes" id="UP000600139">
    <property type="component" value="Unassembled WGS sequence"/>
</dbReference>
<name>A0A934R2F4_9BACT</name>
<dbReference type="AlphaFoldDB" id="A0A934R2F4"/>
<evidence type="ECO:0000256" key="1">
    <source>
        <dbReference type="SAM" id="Phobius"/>
    </source>
</evidence>
<gene>
    <name evidence="2" type="ORF">JIN84_06260</name>
</gene>
<keyword evidence="1" id="KW-0472">Membrane</keyword>
<organism evidence="2 3">
    <name type="scientific">Luteolibacter yonseiensis</name>
    <dbReference type="NCBI Taxonomy" id="1144680"/>
    <lineage>
        <taxon>Bacteria</taxon>
        <taxon>Pseudomonadati</taxon>
        <taxon>Verrucomicrobiota</taxon>
        <taxon>Verrucomicrobiia</taxon>
        <taxon>Verrucomicrobiales</taxon>
        <taxon>Verrucomicrobiaceae</taxon>
        <taxon>Luteolibacter</taxon>
    </lineage>
</organism>
<evidence type="ECO:0000313" key="2">
    <source>
        <dbReference type="EMBL" id="MBK1815207.1"/>
    </source>
</evidence>
<dbReference type="EMBL" id="JAENIK010000006">
    <property type="protein sequence ID" value="MBK1815207.1"/>
    <property type="molecule type" value="Genomic_DNA"/>
</dbReference>
<evidence type="ECO:0000313" key="3">
    <source>
        <dbReference type="Proteomes" id="UP000600139"/>
    </source>
</evidence>
<proteinExistence type="predicted"/>
<keyword evidence="1" id="KW-1133">Transmembrane helix</keyword>
<accession>A0A934R2F4</accession>
<keyword evidence="1" id="KW-0812">Transmembrane</keyword>
<protein>
    <submittedName>
        <fullName evidence="2">Uncharacterized protein</fullName>
    </submittedName>
</protein>
<dbReference type="RefSeq" id="WP_200350176.1">
    <property type="nucleotide sequence ID" value="NZ_BAABHZ010000011.1"/>
</dbReference>
<comment type="caution">
    <text evidence="2">The sequence shown here is derived from an EMBL/GenBank/DDBJ whole genome shotgun (WGS) entry which is preliminary data.</text>
</comment>
<sequence>MTANSLFLACSTCRVSMVEGGGDAAGWSIFFLLVVVLLMLGGIGFFMFRIARREREHFDPALSDDYVAPAAPAVPAAR</sequence>
<feature type="transmembrane region" description="Helical" evidence="1">
    <location>
        <begin position="27"/>
        <end position="48"/>
    </location>
</feature>
<keyword evidence="3" id="KW-1185">Reference proteome</keyword>
<reference evidence="2" key="1">
    <citation type="submission" date="2021-01" db="EMBL/GenBank/DDBJ databases">
        <title>Modified the classification status of verrucomicrobia.</title>
        <authorList>
            <person name="Feng X."/>
        </authorList>
    </citation>
    <scope>NUCLEOTIDE SEQUENCE</scope>
    <source>
        <strain evidence="2">JCM 18052</strain>
    </source>
</reference>